<dbReference type="EMBL" id="CM046130">
    <property type="protein sequence ID" value="KAI8431624.1"/>
    <property type="molecule type" value="Genomic_DNA"/>
</dbReference>
<sequence>MEQVLYNVAQTVEKQLDNELERCVSLTWDPCPKRPSRPALWWLNLGLLKVRIIEQDLCIIVYFRFMHCDCEGPRTIDGEKEFFAVCGKSDRVVCHFYRGDAPRCRIFDMHLKLLATKHVETRFVKMDAERAPFLTGRLKIRVIPTLALVTQNKTRDFVVGFTELGNRDDFSTETLEWRLAR</sequence>
<reference evidence="1 2" key="1">
    <citation type="journal article" date="2022" name="Genome Biol. Evol.">
        <title>The Spruce Budworm Genome: Reconstructing the Evolutionary History of Antifreeze Proteins.</title>
        <authorList>
            <person name="Beliveau C."/>
            <person name="Gagne P."/>
            <person name="Picq S."/>
            <person name="Vernygora O."/>
            <person name="Keeling C.I."/>
            <person name="Pinkney K."/>
            <person name="Doucet D."/>
            <person name="Wen F."/>
            <person name="Johnston J.S."/>
            <person name="Maaroufi H."/>
            <person name="Boyle B."/>
            <person name="Laroche J."/>
            <person name="Dewar K."/>
            <person name="Juretic N."/>
            <person name="Blackburn G."/>
            <person name="Nisole A."/>
            <person name="Brunet B."/>
            <person name="Brandao M."/>
            <person name="Lumley L."/>
            <person name="Duan J."/>
            <person name="Quan G."/>
            <person name="Lucarotti C.J."/>
            <person name="Roe A.D."/>
            <person name="Sperling F.A.H."/>
            <person name="Levesque R.C."/>
            <person name="Cusson M."/>
        </authorList>
    </citation>
    <scope>NUCLEOTIDE SEQUENCE [LARGE SCALE GENOMIC DNA]</scope>
    <source>
        <strain evidence="1">Glfc:IPQL:Cfum</strain>
    </source>
</reference>
<protein>
    <submittedName>
        <fullName evidence="1">Uncharacterized protein</fullName>
    </submittedName>
</protein>
<evidence type="ECO:0000313" key="1">
    <source>
        <dbReference type="EMBL" id="KAI8431624.1"/>
    </source>
</evidence>
<comment type="caution">
    <text evidence="1">The sequence shown here is derived from an EMBL/GenBank/DDBJ whole genome shotgun (WGS) entry which is preliminary data.</text>
</comment>
<name>A0ACC0K5G7_CHOFU</name>
<dbReference type="Proteomes" id="UP001064048">
    <property type="component" value="Chromosome 30"/>
</dbReference>
<gene>
    <name evidence="1" type="ORF">MSG28_016103</name>
</gene>
<evidence type="ECO:0000313" key="2">
    <source>
        <dbReference type="Proteomes" id="UP001064048"/>
    </source>
</evidence>
<keyword evidence="2" id="KW-1185">Reference proteome</keyword>
<proteinExistence type="predicted"/>
<organism evidence="1 2">
    <name type="scientific">Choristoneura fumiferana</name>
    <name type="common">Spruce budworm moth</name>
    <name type="synonym">Archips fumiferana</name>
    <dbReference type="NCBI Taxonomy" id="7141"/>
    <lineage>
        <taxon>Eukaryota</taxon>
        <taxon>Metazoa</taxon>
        <taxon>Ecdysozoa</taxon>
        <taxon>Arthropoda</taxon>
        <taxon>Hexapoda</taxon>
        <taxon>Insecta</taxon>
        <taxon>Pterygota</taxon>
        <taxon>Neoptera</taxon>
        <taxon>Endopterygota</taxon>
        <taxon>Lepidoptera</taxon>
        <taxon>Glossata</taxon>
        <taxon>Ditrysia</taxon>
        <taxon>Tortricoidea</taxon>
        <taxon>Tortricidae</taxon>
        <taxon>Tortricinae</taxon>
        <taxon>Choristoneura</taxon>
    </lineage>
</organism>
<accession>A0ACC0K5G7</accession>